<dbReference type="AlphaFoldDB" id="A0AAV6HWN3"/>
<accession>A0AAV6HWN3</accession>
<evidence type="ECO:0000256" key="1">
    <source>
        <dbReference type="SAM" id="MobiDB-lite"/>
    </source>
</evidence>
<reference evidence="2 3" key="1">
    <citation type="submission" date="2020-08" db="EMBL/GenBank/DDBJ databases">
        <title>Plant Genome Project.</title>
        <authorList>
            <person name="Zhang R.-G."/>
        </authorList>
    </citation>
    <scope>NUCLEOTIDE SEQUENCE [LARGE SCALE GENOMIC DNA]</scope>
    <source>
        <strain evidence="2">WSP0</strain>
        <tissue evidence="2">Leaf</tissue>
    </source>
</reference>
<gene>
    <name evidence="2" type="ORF">RHGRI_037289</name>
</gene>
<comment type="caution">
    <text evidence="2">The sequence shown here is derived from an EMBL/GenBank/DDBJ whole genome shotgun (WGS) entry which is preliminary data.</text>
</comment>
<dbReference type="EMBL" id="JACTNZ010000013">
    <property type="protein sequence ID" value="KAG5516521.1"/>
    <property type="molecule type" value="Genomic_DNA"/>
</dbReference>
<evidence type="ECO:0000313" key="3">
    <source>
        <dbReference type="Proteomes" id="UP000823749"/>
    </source>
</evidence>
<sequence>MAMMAGESVIPANRGRGQLRLREALRHPAAGRRPHHHGPRRHRLGPVRHRQDLHDRPHRLPDRRHPVQREYALRFLQKPKFP</sequence>
<organism evidence="2 3">
    <name type="scientific">Rhododendron griersonianum</name>
    <dbReference type="NCBI Taxonomy" id="479676"/>
    <lineage>
        <taxon>Eukaryota</taxon>
        <taxon>Viridiplantae</taxon>
        <taxon>Streptophyta</taxon>
        <taxon>Embryophyta</taxon>
        <taxon>Tracheophyta</taxon>
        <taxon>Spermatophyta</taxon>
        <taxon>Magnoliopsida</taxon>
        <taxon>eudicotyledons</taxon>
        <taxon>Gunneridae</taxon>
        <taxon>Pentapetalae</taxon>
        <taxon>asterids</taxon>
        <taxon>Ericales</taxon>
        <taxon>Ericaceae</taxon>
        <taxon>Ericoideae</taxon>
        <taxon>Rhodoreae</taxon>
        <taxon>Rhododendron</taxon>
    </lineage>
</organism>
<feature type="region of interest" description="Disordered" evidence="1">
    <location>
        <begin position="27"/>
        <end position="68"/>
    </location>
</feature>
<protein>
    <submittedName>
        <fullName evidence="2">Uncharacterized protein</fullName>
    </submittedName>
</protein>
<feature type="compositionally biased region" description="Basic and acidic residues" evidence="1">
    <location>
        <begin position="49"/>
        <end position="68"/>
    </location>
</feature>
<keyword evidence="3" id="KW-1185">Reference proteome</keyword>
<evidence type="ECO:0000313" key="2">
    <source>
        <dbReference type="EMBL" id="KAG5516521.1"/>
    </source>
</evidence>
<proteinExistence type="predicted"/>
<dbReference type="Proteomes" id="UP000823749">
    <property type="component" value="Chromosome 13"/>
</dbReference>
<name>A0AAV6HWN3_9ERIC</name>
<feature type="compositionally biased region" description="Basic residues" evidence="1">
    <location>
        <begin position="29"/>
        <end position="48"/>
    </location>
</feature>